<feature type="transmembrane region" description="Helical" evidence="5">
    <location>
        <begin position="117"/>
        <end position="137"/>
    </location>
</feature>
<feature type="transmembrane region" description="Helical" evidence="5">
    <location>
        <begin position="36"/>
        <end position="57"/>
    </location>
</feature>
<keyword evidence="3 5" id="KW-1133">Transmembrane helix</keyword>
<dbReference type="GO" id="GO:0008610">
    <property type="term" value="P:lipid biosynthetic process"/>
    <property type="evidence" value="ECO:0007669"/>
    <property type="project" value="InterPro"/>
</dbReference>
<keyword evidence="8" id="KW-1185">Reference proteome</keyword>
<reference evidence="7" key="1">
    <citation type="journal article" date="2023" name="Mol. Biol. Evol.">
        <title>Third-Generation Sequencing Reveals the Adaptive Role of the Epigenome in Three Deep-Sea Polychaetes.</title>
        <authorList>
            <person name="Perez M."/>
            <person name="Aroh O."/>
            <person name="Sun Y."/>
            <person name="Lan Y."/>
            <person name="Juniper S.K."/>
            <person name="Young C.R."/>
            <person name="Angers B."/>
            <person name="Qian P.Y."/>
        </authorList>
    </citation>
    <scope>NUCLEOTIDE SEQUENCE</scope>
    <source>
        <strain evidence="7">R07B-5</strain>
    </source>
</reference>
<evidence type="ECO:0000259" key="6">
    <source>
        <dbReference type="Pfam" id="PF04116"/>
    </source>
</evidence>
<dbReference type="Proteomes" id="UP001209878">
    <property type="component" value="Unassembled WGS sequence"/>
</dbReference>
<gene>
    <name evidence="7" type="ORF">NP493_463g02037</name>
</gene>
<feature type="transmembrane region" description="Helical" evidence="5">
    <location>
        <begin position="180"/>
        <end position="204"/>
    </location>
</feature>
<accession>A0AAD9KYH1</accession>
<dbReference type="PANTHER" id="PTHR11863">
    <property type="entry name" value="STEROL DESATURASE"/>
    <property type="match status" value="1"/>
</dbReference>
<evidence type="ECO:0000256" key="2">
    <source>
        <dbReference type="ARBA" id="ARBA00022692"/>
    </source>
</evidence>
<dbReference type="Pfam" id="PF04116">
    <property type="entry name" value="FA_hydroxylase"/>
    <property type="match status" value="1"/>
</dbReference>
<evidence type="ECO:0000256" key="4">
    <source>
        <dbReference type="ARBA" id="ARBA00023136"/>
    </source>
</evidence>
<keyword evidence="2 5" id="KW-0812">Transmembrane</keyword>
<feature type="domain" description="Fatty acid hydroxylase" evidence="6">
    <location>
        <begin position="124"/>
        <end position="252"/>
    </location>
</feature>
<comment type="caution">
    <text evidence="7">The sequence shown here is derived from an EMBL/GenBank/DDBJ whole genome shotgun (WGS) entry which is preliminary data.</text>
</comment>
<evidence type="ECO:0000256" key="1">
    <source>
        <dbReference type="ARBA" id="ARBA00004370"/>
    </source>
</evidence>
<name>A0AAD9KYH1_RIDPI</name>
<organism evidence="7 8">
    <name type="scientific">Ridgeia piscesae</name>
    <name type="common">Tubeworm</name>
    <dbReference type="NCBI Taxonomy" id="27915"/>
    <lineage>
        <taxon>Eukaryota</taxon>
        <taxon>Metazoa</taxon>
        <taxon>Spiralia</taxon>
        <taxon>Lophotrochozoa</taxon>
        <taxon>Annelida</taxon>
        <taxon>Polychaeta</taxon>
        <taxon>Sedentaria</taxon>
        <taxon>Canalipalpata</taxon>
        <taxon>Sabellida</taxon>
        <taxon>Siboglinidae</taxon>
        <taxon>Ridgeia</taxon>
    </lineage>
</organism>
<proteinExistence type="predicted"/>
<comment type="subcellular location">
    <subcellularLocation>
        <location evidence="1">Membrane</location>
    </subcellularLocation>
</comment>
<dbReference type="GO" id="GO:0016020">
    <property type="term" value="C:membrane"/>
    <property type="evidence" value="ECO:0007669"/>
    <property type="project" value="UniProtKB-SubCell"/>
</dbReference>
<dbReference type="GO" id="GO:0005506">
    <property type="term" value="F:iron ion binding"/>
    <property type="evidence" value="ECO:0007669"/>
    <property type="project" value="InterPro"/>
</dbReference>
<evidence type="ECO:0000313" key="8">
    <source>
        <dbReference type="Proteomes" id="UP001209878"/>
    </source>
</evidence>
<dbReference type="GO" id="GO:0016491">
    <property type="term" value="F:oxidoreductase activity"/>
    <property type="evidence" value="ECO:0007669"/>
    <property type="project" value="InterPro"/>
</dbReference>
<protein>
    <recommendedName>
        <fullName evidence="6">Fatty acid hydroxylase domain-containing protein</fullName>
    </recommendedName>
</protein>
<dbReference type="EMBL" id="JAODUO010000463">
    <property type="protein sequence ID" value="KAK2180003.1"/>
    <property type="molecule type" value="Genomic_DNA"/>
</dbReference>
<dbReference type="AlphaFoldDB" id="A0AAD9KYH1"/>
<keyword evidence="4 5" id="KW-0472">Membrane</keyword>
<sequence>MDVALKYSDEYFFSPYVYPKSWPEDDLLRQFISLNLIVDLGGTVLYLITASLSWFFIFDSRLLQHPKALENQVQREITFTLQSIPFMGLPTAALFLLEVRGYSRLYDSIDEARFGWWSIVGTLLTFIMFTDFVIYWIHRWLHHPLIYKNIHKPHHQWKVPSPFASHAFHPLDGFAQSLPYHIYVFLFPMHKFVYLLLYVLVNIWTVSIHDGDYRVPKFLQPIVNGSAHHMDHHVYYNYNYGQYFTLWDRIGGSFRYPTAYEGNGPLDQVKKMKGGKAGKKVE</sequence>
<evidence type="ECO:0000256" key="5">
    <source>
        <dbReference type="SAM" id="Phobius"/>
    </source>
</evidence>
<dbReference type="InterPro" id="IPR050307">
    <property type="entry name" value="Sterol_Desaturase_Related"/>
</dbReference>
<evidence type="ECO:0000256" key="3">
    <source>
        <dbReference type="ARBA" id="ARBA00022989"/>
    </source>
</evidence>
<evidence type="ECO:0000313" key="7">
    <source>
        <dbReference type="EMBL" id="KAK2180003.1"/>
    </source>
</evidence>
<dbReference type="InterPro" id="IPR006694">
    <property type="entry name" value="Fatty_acid_hydroxylase"/>
</dbReference>